<dbReference type="GO" id="GO:0005829">
    <property type="term" value="C:cytosol"/>
    <property type="evidence" value="ECO:0007669"/>
    <property type="project" value="TreeGrafter"/>
</dbReference>
<keyword evidence="8 11" id="KW-0030">Aminoacyl-tRNA synthetase</keyword>
<evidence type="ECO:0000256" key="7">
    <source>
        <dbReference type="ARBA" id="ARBA00022917"/>
    </source>
</evidence>
<dbReference type="InterPro" id="IPR033911">
    <property type="entry name" value="MetRS_core"/>
</dbReference>
<dbReference type="InterPro" id="IPR009080">
    <property type="entry name" value="tRNAsynth_Ia_anticodon-bd"/>
</dbReference>
<evidence type="ECO:0000256" key="11">
    <source>
        <dbReference type="RuleBase" id="RU363039"/>
    </source>
</evidence>
<dbReference type="Gene3D" id="2.20.28.20">
    <property type="entry name" value="Methionyl-tRNA synthetase, Zn-domain"/>
    <property type="match status" value="1"/>
</dbReference>
<proteinExistence type="inferred from homology"/>
<evidence type="ECO:0000256" key="5">
    <source>
        <dbReference type="ARBA" id="ARBA00022741"/>
    </source>
</evidence>
<comment type="catalytic activity">
    <reaction evidence="10">
        <text>tRNA(Met) + L-methionine + ATP = L-methionyl-tRNA(Met) + AMP + diphosphate</text>
        <dbReference type="Rhea" id="RHEA:13481"/>
        <dbReference type="Rhea" id="RHEA-COMP:9667"/>
        <dbReference type="Rhea" id="RHEA-COMP:9698"/>
        <dbReference type="ChEBI" id="CHEBI:30616"/>
        <dbReference type="ChEBI" id="CHEBI:33019"/>
        <dbReference type="ChEBI" id="CHEBI:57844"/>
        <dbReference type="ChEBI" id="CHEBI:78442"/>
        <dbReference type="ChEBI" id="CHEBI:78530"/>
        <dbReference type="ChEBI" id="CHEBI:456215"/>
        <dbReference type="EC" id="6.1.1.10"/>
    </reaction>
</comment>
<dbReference type="Gene3D" id="3.40.50.620">
    <property type="entry name" value="HUPs"/>
    <property type="match status" value="1"/>
</dbReference>
<dbReference type="SUPFAM" id="SSF52374">
    <property type="entry name" value="Nucleotidylyl transferase"/>
    <property type="match status" value="1"/>
</dbReference>
<dbReference type="SUPFAM" id="SSF47323">
    <property type="entry name" value="Anticodon-binding domain of a subclass of class I aminoacyl-tRNA synthetases"/>
    <property type="match status" value="1"/>
</dbReference>
<dbReference type="GO" id="GO:0006431">
    <property type="term" value="P:methionyl-tRNA aminoacylation"/>
    <property type="evidence" value="ECO:0007669"/>
    <property type="project" value="InterPro"/>
</dbReference>
<evidence type="ECO:0000313" key="14">
    <source>
        <dbReference type="EMBL" id="SCL73435.1"/>
    </source>
</evidence>
<keyword evidence="7 11" id="KW-0648">Protein biosynthesis</keyword>
<dbReference type="PANTHER" id="PTHR45765">
    <property type="entry name" value="METHIONINE--TRNA LIGASE"/>
    <property type="match status" value="1"/>
</dbReference>
<comment type="similarity">
    <text evidence="1">Belongs to the class-I aminoacyl-tRNA synthetase family. MetG type 1 subfamily.</text>
</comment>
<evidence type="ECO:0000256" key="2">
    <source>
        <dbReference type="ARBA" id="ARBA00012838"/>
    </source>
</evidence>
<evidence type="ECO:0000256" key="1">
    <source>
        <dbReference type="ARBA" id="ARBA00008258"/>
    </source>
</evidence>
<keyword evidence="5 11" id="KW-0547">Nucleotide-binding</keyword>
<dbReference type="EC" id="6.1.1.10" evidence="2"/>
<evidence type="ECO:0000256" key="10">
    <source>
        <dbReference type="ARBA" id="ARBA00047364"/>
    </source>
</evidence>
<dbReference type="Proteomes" id="UP000199343">
    <property type="component" value="Unassembled WGS sequence"/>
</dbReference>
<dbReference type="PANTHER" id="PTHR45765:SF1">
    <property type="entry name" value="METHIONINE--TRNA LIGASE, CYTOPLASMIC"/>
    <property type="match status" value="1"/>
</dbReference>
<keyword evidence="4 11" id="KW-0436">Ligase</keyword>
<dbReference type="Gene3D" id="1.10.730.10">
    <property type="entry name" value="Isoleucyl-tRNA Synthetase, Domain 1"/>
    <property type="match status" value="1"/>
</dbReference>
<evidence type="ECO:0000256" key="6">
    <source>
        <dbReference type="ARBA" id="ARBA00022840"/>
    </source>
</evidence>
<evidence type="ECO:0000256" key="8">
    <source>
        <dbReference type="ARBA" id="ARBA00023146"/>
    </source>
</evidence>
<protein>
    <recommendedName>
        <fullName evidence="2">methionine--tRNA ligase</fullName>
        <ecNumber evidence="2">6.1.1.10</ecNumber>
    </recommendedName>
    <alternativeName>
        <fullName evidence="9">Methionyl-tRNA synthetase</fullName>
    </alternativeName>
</protein>
<keyword evidence="6 11" id="KW-0067">ATP-binding</keyword>
<dbReference type="PRINTS" id="PR01041">
    <property type="entry name" value="TRNASYNTHMET"/>
</dbReference>
<evidence type="ECO:0000256" key="3">
    <source>
        <dbReference type="ARBA" id="ARBA00022490"/>
    </source>
</evidence>
<dbReference type="GO" id="GO:0005524">
    <property type="term" value="F:ATP binding"/>
    <property type="evidence" value="ECO:0007669"/>
    <property type="project" value="UniProtKB-KW"/>
</dbReference>
<dbReference type="PROSITE" id="PS00178">
    <property type="entry name" value="AA_TRNA_LIGASE_I"/>
    <property type="match status" value="1"/>
</dbReference>
<dbReference type="InterPro" id="IPR001412">
    <property type="entry name" value="aa-tRNA-synth_I_CS"/>
</dbReference>
<evidence type="ECO:0000256" key="12">
    <source>
        <dbReference type="SAM" id="MobiDB-lite"/>
    </source>
</evidence>
<dbReference type="STRING" id="47871.GA0070608_5719"/>
<name>A0A1C6W4E2_9ACTN</name>
<dbReference type="GO" id="GO:0004825">
    <property type="term" value="F:methionine-tRNA ligase activity"/>
    <property type="evidence" value="ECO:0007669"/>
    <property type="project" value="UniProtKB-EC"/>
</dbReference>
<keyword evidence="3" id="KW-0963">Cytoplasm</keyword>
<evidence type="ECO:0000256" key="4">
    <source>
        <dbReference type="ARBA" id="ARBA00022598"/>
    </source>
</evidence>
<dbReference type="Pfam" id="PF09334">
    <property type="entry name" value="tRNA-synt_1g"/>
    <property type="match status" value="1"/>
</dbReference>
<dbReference type="InterPro" id="IPR014729">
    <property type="entry name" value="Rossmann-like_a/b/a_fold"/>
</dbReference>
<feature type="domain" description="Methionyl/Leucyl tRNA synthetase" evidence="13">
    <location>
        <begin position="6"/>
        <end position="370"/>
    </location>
</feature>
<evidence type="ECO:0000313" key="15">
    <source>
        <dbReference type="Proteomes" id="UP000199343"/>
    </source>
</evidence>
<evidence type="ECO:0000256" key="9">
    <source>
        <dbReference type="ARBA" id="ARBA00030904"/>
    </source>
</evidence>
<dbReference type="EMBL" id="FMIC01000002">
    <property type="protein sequence ID" value="SCL73435.1"/>
    <property type="molecule type" value="Genomic_DNA"/>
</dbReference>
<dbReference type="InterPro" id="IPR015413">
    <property type="entry name" value="Methionyl/Leucyl_tRNA_Synth"/>
</dbReference>
<dbReference type="InterPro" id="IPR023458">
    <property type="entry name" value="Met-tRNA_ligase_1"/>
</dbReference>
<feature type="region of interest" description="Disordered" evidence="12">
    <location>
        <begin position="510"/>
        <end position="529"/>
    </location>
</feature>
<dbReference type="OrthoDB" id="9810191at2"/>
<evidence type="ECO:0000259" key="13">
    <source>
        <dbReference type="Pfam" id="PF09334"/>
    </source>
</evidence>
<accession>A0A1C6W4E2</accession>
<gene>
    <name evidence="14" type="ORF">GA0070608_5719</name>
</gene>
<dbReference type="AlphaFoldDB" id="A0A1C6W4E2"/>
<sequence>MSGPVWITATPPTPNGELHVGHIAGPYVAGDVLRRFLAADKVEVHYTTGLDDHQSYVAVRGLKDGGRTGGEVADGYGVSIVRVWQQAEVGFDNVVHPRKEDGYLAYVQDFLHRLYDAGHVVARTRPLPYCTPCQRWLYEAYLTGKCPHCGSSSNGNACEPCGRPNDCADLAEPQCTVCGTPAEIRDAARLYFPLAPLADRLKTFWTAVDMPPHLRVLCDRMLADGLPEIAVSHPGEWGVPVTVPGFEDQRAYVWFEMAPGYLWELPASEREKGNWPAPVQFFGFDNGYFHAVLFPALYAALHPGAALARAFVVNEFYQLEGLKFSTSRQHAIWAHEALAEAGSDVLRHHVLADRPNGRQTSFTRADLARTQELLTVQWNGWLERLFAAVAHDSDGRAPEERPEGPAWQRLRARLERTVAELREAYSVEGFDPRRAVALLNEVVAGVNDFWYVHEHERDRSPSAHRAALTAQLAVAGALSAWAAPVMPAGAARLAALLGEDADRAVDAAALTPPPAGQPLTLPDRPVFGD</sequence>
<reference evidence="15" key="1">
    <citation type="submission" date="2016-06" db="EMBL/GenBank/DDBJ databases">
        <authorList>
            <person name="Varghese N."/>
            <person name="Submissions Spin"/>
        </authorList>
    </citation>
    <scope>NUCLEOTIDE SEQUENCE [LARGE SCALE GENOMIC DNA]</scope>
    <source>
        <strain evidence="15">DSM 43363</strain>
    </source>
</reference>
<dbReference type="RefSeq" id="WP_091631968.1">
    <property type="nucleotide sequence ID" value="NZ_FMIC01000002.1"/>
</dbReference>
<organism evidence="14 15">
    <name type="scientific">Micromonospora peucetia</name>
    <dbReference type="NCBI Taxonomy" id="47871"/>
    <lineage>
        <taxon>Bacteria</taxon>
        <taxon>Bacillati</taxon>
        <taxon>Actinomycetota</taxon>
        <taxon>Actinomycetes</taxon>
        <taxon>Micromonosporales</taxon>
        <taxon>Micromonosporaceae</taxon>
        <taxon>Micromonospora</taxon>
    </lineage>
</organism>
<dbReference type="InterPro" id="IPR029038">
    <property type="entry name" value="MetRS_Zn"/>
</dbReference>